<keyword evidence="1" id="KW-0732">Signal</keyword>
<dbReference type="Proteomes" id="UP001304300">
    <property type="component" value="Chromosome"/>
</dbReference>
<reference evidence="2 3" key="1">
    <citation type="submission" date="2023-10" db="EMBL/GenBank/DDBJ databases">
        <title>Rubellicoccus peritrichatus gen. nov., sp. nov., isolated from an algae of coral reef tank.</title>
        <authorList>
            <person name="Luo J."/>
        </authorList>
    </citation>
    <scope>NUCLEOTIDE SEQUENCE [LARGE SCALE GENOMIC DNA]</scope>
    <source>
        <strain evidence="2 3">CR14</strain>
    </source>
</reference>
<dbReference type="Gene3D" id="3.40.50.1820">
    <property type="entry name" value="alpha/beta hydrolase"/>
    <property type="match status" value="1"/>
</dbReference>
<keyword evidence="2" id="KW-0378">Hydrolase</keyword>
<dbReference type="EMBL" id="CP136920">
    <property type="protein sequence ID" value="WOO43260.1"/>
    <property type="molecule type" value="Genomic_DNA"/>
</dbReference>
<dbReference type="SUPFAM" id="SSF49299">
    <property type="entry name" value="PKD domain"/>
    <property type="match status" value="1"/>
</dbReference>
<dbReference type="AlphaFoldDB" id="A0AAQ3QXX6"/>
<protein>
    <submittedName>
        <fullName evidence="2">Alpha/beta hydrolase-fold protein</fullName>
    </submittedName>
</protein>
<dbReference type="Pfam" id="PF00756">
    <property type="entry name" value="Esterase"/>
    <property type="match status" value="1"/>
</dbReference>
<dbReference type="InterPro" id="IPR029058">
    <property type="entry name" value="AB_hydrolase_fold"/>
</dbReference>
<dbReference type="InterPro" id="IPR050955">
    <property type="entry name" value="Plant_Biomass_Hydrol_Est"/>
</dbReference>
<dbReference type="SUPFAM" id="SSF53474">
    <property type="entry name" value="alpha/beta-Hydrolases"/>
    <property type="match status" value="1"/>
</dbReference>
<dbReference type="Gene3D" id="2.60.40.10">
    <property type="entry name" value="Immunoglobulins"/>
    <property type="match status" value="1"/>
</dbReference>
<dbReference type="PANTHER" id="PTHR43037">
    <property type="entry name" value="UNNAMED PRODUCT-RELATED"/>
    <property type="match status" value="1"/>
</dbReference>
<dbReference type="PANTHER" id="PTHR43037:SF1">
    <property type="entry name" value="BLL1128 PROTEIN"/>
    <property type="match status" value="1"/>
</dbReference>
<evidence type="ECO:0000313" key="3">
    <source>
        <dbReference type="Proteomes" id="UP001304300"/>
    </source>
</evidence>
<gene>
    <name evidence="2" type="ORF">RZN69_09175</name>
</gene>
<dbReference type="RefSeq" id="WP_317835805.1">
    <property type="nucleotide sequence ID" value="NZ_CP136920.1"/>
</dbReference>
<name>A0AAQ3QXX6_9BACT</name>
<dbReference type="KEGG" id="puo:RZN69_09175"/>
<dbReference type="GO" id="GO:0016787">
    <property type="term" value="F:hydrolase activity"/>
    <property type="evidence" value="ECO:0007669"/>
    <property type="project" value="UniProtKB-KW"/>
</dbReference>
<keyword evidence="3" id="KW-1185">Reference proteome</keyword>
<dbReference type="Pfam" id="PF22352">
    <property type="entry name" value="K319L-like_PKD"/>
    <property type="match status" value="1"/>
</dbReference>
<sequence>MPRISIRSLLLVALVYPLFSALPVMGATSDFTEESYNNTLDSNRLYYYLQFLPLGYDATDTSKQYPVIVYLHGNGLHHKDNGNGNYTSYFGDLSRHYNQGPARVITSGDNTSMTFTTTNGDESFIVLCLQQRTGRNGWQGKQVIPFVDHALASLNIDPNRVYLTGHSMGGNGTWKVATSSENNPNRFAAIAPVAANGTNTQMGVDAAGHGLPVWAFTSNNDGSALYYGTTRPINSMLGLNADPTPRVTAYVGASHGKTEEYAYSIASTSRSTFALAGDPVDPNGSPPVTTLLPVDFALTPHSSLYEWFLTQSLGTTPPPPPPTNQAPMADAGLDQSVVLAQGVSQVVVNLAGVISDDMLPNGTLNGQWSLLSGPTGVGVTFADSTSPTTTATFVALGTYELQLEADDSALTDVDTVVITITAEPVSGEERRILFDLGPSSTFTAGNWNNINNSGAGVKIADAIDDTGASTGIQFEVTSAFTATNGSGKVASDPYPETAQRDSFNVNSSTTATFVLSGLDAANFYDLSFFGSRSGTTIREGEVTVNALPSQNYNAANNISTVVTFTDVVPDSSGEITVTFNTYNGSGHAYLGVVDILEKVPEPAGGFRVVFDLGTTNFVTAGNYNNVTDPGLGVHISDAIDDQGELTGVSLEITNAFVNPNGSGIEDDVIYPSSVQRDSLFVAGTDDAQVVLGGLDSADTYTIYLFGSRAFGGDKTVEFSLDGGLTWIDLNCSNNVDTVIEFPNQSPDAQGEFVIDVQADDGSGFGYLGAIELIKN</sequence>
<proteinExistence type="predicted"/>
<evidence type="ECO:0000256" key="1">
    <source>
        <dbReference type="ARBA" id="ARBA00022729"/>
    </source>
</evidence>
<dbReference type="InterPro" id="IPR000801">
    <property type="entry name" value="Esterase-like"/>
</dbReference>
<organism evidence="2 3">
    <name type="scientific">Rubellicoccus peritrichatus</name>
    <dbReference type="NCBI Taxonomy" id="3080537"/>
    <lineage>
        <taxon>Bacteria</taxon>
        <taxon>Pseudomonadati</taxon>
        <taxon>Verrucomicrobiota</taxon>
        <taxon>Opitutia</taxon>
        <taxon>Puniceicoccales</taxon>
        <taxon>Cerasicoccaceae</taxon>
        <taxon>Rubellicoccus</taxon>
    </lineage>
</organism>
<accession>A0AAQ3QXX6</accession>
<dbReference type="InterPro" id="IPR035986">
    <property type="entry name" value="PKD_dom_sf"/>
</dbReference>
<dbReference type="InterPro" id="IPR013783">
    <property type="entry name" value="Ig-like_fold"/>
</dbReference>
<evidence type="ECO:0000313" key="2">
    <source>
        <dbReference type="EMBL" id="WOO43260.1"/>
    </source>
</evidence>